<feature type="domain" description="NolW-like" evidence="8">
    <location>
        <begin position="586"/>
        <end position="684"/>
    </location>
</feature>
<feature type="domain" description="NolW-like" evidence="8">
    <location>
        <begin position="425"/>
        <end position="491"/>
    </location>
</feature>
<dbReference type="Proteomes" id="UP000315750">
    <property type="component" value="Chromosome"/>
</dbReference>
<dbReference type="InterPro" id="IPR005644">
    <property type="entry name" value="NolW-like"/>
</dbReference>
<reference evidence="9 10" key="1">
    <citation type="submission" date="2019-02" db="EMBL/GenBank/DDBJ databases">
        <title>Deep-cultivation of Planctomycetes and their phenomic and genomic characterization uncovers novel biology.</title>
        <authorList>
            <person name="Wiegand S."/>
            <person name="Jogler M."/>
            <person name="Boedeker C."/>
            <person name="Pinto D."/>
            <person name="Vollmers J."/>
            <person name="Rivas-Marin E."/>
            <person name="Kohn T."/>
            <person name="Peeters S.H."/>
            <person name="Heuer A."/>
            <person name="Rast P."/>
            <person name="Oberbeckmann S."/>
            <person name="Bunk B."/>
            <person name="Jeske O."/>
            <person name="Meyerdierks A."/>
            <person name="Storesund J.E."/>
            <person name="Kallscheuer N."/>
            <person name="Luecker S."/>
            <person name="Lage O.M."/>
            <person name="Pohl T."/>
            <person name="Merkel B.J."/>
            <person name="Hornburger P."/>
            <person name="Mueller R.-W."/>
            <person name="Bruemmer F."/>
            <person name="Labrenz M."/>
            <person name="Spormann A.M."/>
            <person name="Op den Camp H."/>
            <person name="Overmann J."/>
            <person name="Amann R."/>
            <person name="Jetten M.S.M."/>
            <person name="Mascher T."/>
            <person name="Medema M.H."/>
            <person name="Devos D.P."/>
            <person name="Kaster A.-K."/>
            <person name="Ovreas L."/>
            <person name="Rohde M."/>
            <person name="Galperin M.Y."/>
            <person name="Jogler C."/>
        </authorList>
    </citation>
    <scope>NUCLEOTIDE SEQUENCE [LARGE SCALE GENOMIC DNA]</scope>
    <source>
        <strain evidence="9 10">Pan181</strain>
    </source>
</reference>
<proteinExistence type="inferred from homology"/>
<feature type="region of interest" description="Disordered" evidence="6">
    <location>
        <begin position="1245"/>
        <end position="1278"/>
    </location>
</feature>
<evidence type="ECO:0000256" key="1">
    <source>
        <dbReference type="ARBA" id="ARBA00004370"/>
    </source>
</evidence>
<dbReference type="GO" id="GO:0015627">
    <property type="term" value="C:type II protein secretion system complex"/>
    <property type="evidence" value="ECO:0007669"/>
    <property type="project" value="TreeGrafter"/>
</dbReference>
<dbReference type="Pfam" id="PF00263">
    <property type="entry name" value="Secretin"/>
    <property type="match status" value="1"/>
</dbReference>
<dbReference type="AlphaFoldDB" id="A0A518AL35"/>
<dbReference type="InterPro" id="IPR038591">
    <property type="entry name" value="NolW-like_sf"/>
</dbReference>
<comment type="similarity">
    <text evidence="4">Belongs to the bacterial secretin family.</text>
</comment>
<feature type="domain" description="NolW-like" evidence="8">
    <location>
        <begin position="691"/>
        <end position="765"/>
    </location>
</feature>
<evidence type="ECO:0000259" key="8">
    <source>
        <dbReference type="Pfam" id="PF03958"/>
    </source>
</evidence>
<accession>A0A518AL35</accession>
<dbReference type="OrthoDB" id="9779724at2"/>
<dbReference type="Gene3D" id="3.30.1370.120">
    <property type="match status" value="6"/>
</dbReference>
<dbReference type="PANTHER" id="PTHR30332:SF24">
    <property type="entry name" value="SECRETIN GSPD-RELATED"/>
    <property type="match status" value="1"/>
</dbReference>
<dbReference type="GO" id="GO:0009306">
    <property type="term" value="P:protein secretion"/>
    <property type="evidence" value="ECO:0007669"/>
    <property type="project" value="InterPro"/>
</dbReference>
<comment type="subcellular location">
    <subcellularLocation>
        <location evidence="5">Cell outer membrane</location>
    </subcellularLocation>
    <subcellularLocation>
        <location evidence="1">Membrane</location>
    </subcellularLocation>
</comment>
<evidence type="ECO:0000256" key="3">
    <source>
        <dbReference type="ARBA" id="ARBA00023136"/>
    </source>
</evidence>
<dbReference type="GO" id="GO:0009279">
    <property type="term" value="C:cell outer membrane"/>
    <property type="evidence" value="ECO:0007669"/>
    <property type="project" value="UniProtKB-SubCell"/>
</dbReference>
<feature type="domain" description="NolW-like" evidence="8">
    <location>
        <begin position="773"/>
        <end position="853"/>
    </location>
</feature>
<name>A0A518AL35_9BACT</name>
<evidence type="ECO:0000313" key="9">
    <source>
        <dbReference type="EMBL" id="QDU55440.1"/>
    </source>
</evidence>
<organism evidence="9 10">
    <name type="scientific">Aeoliella mucimassa</name>
    <dbReference type="NCBI Taxonomy" id="2527972"/>
    <lineage>
        <taxon>Bacteria</taxon>
        <taxon>Pseudomonadati</taxon>
        <taxon>Planctomycetota</taxon>
        <taxon>Planctomycetia</taxon>
        <taxon>Pirellulales</taxon>
        <taxon>Lacipirellulaceae</taxon>
        <taxon>Aeoliella</taxon>
    </lineage>
</organism>
<dbReference type="InterPro" id="IPR001775">
    <property type="entry name" value="GspD/PilQ"/>
</dbReference>
<dbReference type="InterPro" id="IPR050810">
    <property type="entry name" value="Bact_Secretion_Sys_Channel"/>
</dbReference>
<feature type="domain" description="NolW-like" evidence="8">
    <location>
        <begin position="498"/>
        <end position="579"/>
    </location>
</feature>
<keyword evidence="3" id="KW-0472">Membrane</keyword>
<protein>
    <submittedName>
        <fullName evidence="9">Type II secretion system protein D</fullName>
    </submittedName>
</protein>
<feature type="domain" description="NolW-like" evidence="8">
    <location>
        <begin position="43"/>
        <end position="103"/>
    </location>
</feature>
<dbReference type="PRINTS" id="PR00811">
    <property type="entry name" value="BCTERIALGSPD"/>
</dbReference>
<keyword evidence="2" id="KW-0732">Signal</keyword>
<evidence type="ECO:0000313" key="10">
    <source>
        <dbReference type="Proteomes" id="UP000315750"/>
    </source>
</evidence>
<keyword evidence="10" id="KW-1185">Reference proteome</keyword>
<feature type="domain" description="Type II/III secretion system secretin-like" evidence="7">
    <location>
        <begin position="984"/>
        <end position="1156"/>
    </location>
</feature>
<dbReference type="PANTHER" id="PTHR30332">
    <property type="entry name" value="PROBABLE GENERAL SECRETION PATHWAY PROTEIN D"/>
    <property type="match status" value="1"/>
</dbReference>
<dbReference type="Pfam" id="PF03958">
    <property type="entry name" value="Secretin_N"/>
    <property type="match status" value="6"/>
</dbReference>
<dbReference type="EMBL" id="CP036278">
    <property type="protein sequence ID" value="QDU55440.1"/>
    <property type="molecule type" value="Genomic_DNA"/>
</dbReference>
<evidence type="ECO:0000256" key="4">
    <source>
        <dbReference type="RuleBase" id="RU004003"/>
    </source>
</evidence>
<keyword evidence="5" id="KW-0813">Transport</keyword>
<evidence type="ECO:0000256" key="6">
    <source>
        <dbReference type="SAM" id="MobiDB-lite"/>
    </source>
</evidence>
<gene>
    <name evidence="9" type="primary">pulD_2</name>
    <name evidence="9" type="ORF">Pan181_16290</name>
</gene>
<dbReference type="InterPro" id="IPR004846">
    <property type="entry name" value="T2SS/T3SS_dom"/>
</dbReference>
<evidence type="ECO:0000256" key="5">
    <source>
        <dbReference type="RuleBase" id="RU004004"/>
    </source>
</evidence>
<evidence type="ECO:0000256" key="2">
    <source>
        <dbReference type="ARBA" id="ARBA00022729"/>
    </source>
</evidence>
<feature type="compositionally biased region" description="Polar residues" evidence="6">
    <location>
        <begin position="1245"/>
        <end position="1255"/>
    </location>
</feature>
<evidence type="ECO:0000259" key="7">
    <source>
        <dbReference type="Pfam" id="PF00263"/>
    </source>
</evidence>
<dbReference type="KEGG" id="amuc:Pan181_16290"/>
<sequence>MDGLVLSHRHSQFTRTFGVVVLLLSGFLAAAEPVAAQTSIQQRAYPVKHLSLDEATQQVRQLLSGDTNCVVFADQESNRLLVQAPADKLAQVGQLLGQVDRPAAPAQPAPTVAVEPYLKAYPVAPQQQAAAAEWAAKLQLPAGNRVAYDQHNNQLLVMGPDNLHRFVGQQLGTTGEPAPAAALPQVAANQEPTPAPQQPQPAQVAQPTVATGGTAMRLQLRTMNGEQLHQRLEQLLSRPLPATATNGDQRISFRAEMIPGAGVTLNVARDSGDLLLSGTPEQKRAWQSVLSAMDTPQTSQSSTHVVATKPKTEAQIREALQVVQASAGQRGTNRAQARMVNMLFQPQDESAPAEGDDAVAAVPFTGAGDEEGVEGADGALMGPVQIQFVEGLDIILIKGNKRDVERVKAIINRIEQVSLETVPKVEVVSLEHVESSAMARLLERVYTEVLGPRTGTLSITPLGKPNSLMLIGRPENVETALELVKQIDVPVEPTTRFEVFPLKFAVAGDVKQIIDAYITDQEQTFSSNPGSNNNQDDLPSLRPRALVVADFRTNSLFVNAGPRDMSEIATMIRKLDVNRGAAIDEVRVFPLRNTLAEDMADVLREAVLARDEGSAQEGGDATSARVSALQLMIIDPENQRKLESGVLANIRIAADSQANNLVITAPSESMELIAALIEQLDRVPEAEAEIKVFTIVNGDAVALTEMLQELFTSDNNSGDGPSMGAGDNSLVKLQFSVDERTNSIIAAGTQDNLAVVYAILLQLDASETRERRTEVYRLKNSPAEDVAEALNEWLQEKRDAEEAAELTMSPFEQIDREVIIVPELVNNSLIVSATDRYFKEIAQLIEQLDERPPMVMIQVLIAEVRLNDTDEFGVELGLQDSILFDRSVLDSFETIDTTTTTQSAGGATITTTQQNVINSPLSPGFNFNNQTPGNNGSTQALATAGTVATQGLSSFALNRVNQELGFGGFVFSASSNSVSTLLRALQENRRLEVLSRPQVSALDNQVATVSIGQSVPRIVGTSISEYGQQNSVSYEDVGIIMQVTPRVSPDGMVVMNIEATKSDVGSESEGIPIFAGTDGTVIRAPKIDQITATTTVAAASGQTVVLSGLLSKETLDVHRRVPILSEIPLLGDLFRYDGVTEQRSELLIIMTPRVIRNEEDAEMIKQVESARMSWVLGDVISMHGPSGLRSRCDDWSDADSVFPTQIPGDSELMPVPTEGDMYEPQEAEPQLQQPEQAYDVVIPESQSANSRTGSATVPVGYQQPTGPAIRRLPALGTP</sequence>
<feature type="region of interest" description="Disordered" evidence="6">
    <location>
        <begin position="187"/>
        <end position="206"/>
    </location>
</feature>